<proteinExistence type="predicted"/>
<keyword evidence="3" id="KW-1185">Reference proteome</keyword>
<name>A0A9P9J7Y4_9HYPO</name>
<feature type="compositionally biased region" description="Gly residues" evidence="1">
    <location>
        <begin position="68"/>
        <end position="77"/>
    </location>
</feature>
<dbReference type="EMBL" id="JAGMUU010000009">
    <property type="protein sequence ID" value="KAH7145698.1"/>
    <property type="molecule type" value="Genomic_DNA"/>
</dbReference>
<protein>
    <submittedName>
        <fullName evidence="2">Uncharacterized protein</fullName>
    </submittedName>
</protein>
<evidence type="ECO:0000313" key="2">
    <source>
        <dbReference type="EMBL" id="KAH7145698.1"/>
    </source>
</evidence>
<feature type="region of interest" description="Disordered" evidence="1">
    <location>
        <begin position="750"/>
        <end position="792"/>
    </location>
</feature>
<feature type="compositionally biased region" description="Basic and acidic residues" evidence="1">
    <location>
        <begin position="1153"/>
        <end position="1163"/>
    </location>
</feature>
<comment type="caution">
    <text evidence="2">The sequence shown here is derived from an EMBL/GenBank/DDBJ whole genome shotgun (WGS) entry which is preliminary data.</text>
</comment>
<feature type="region of interest" description="Disordered" evidence="1">
    <location>
        <begin position="264"/>
        <end position="316"/>
    </location>
</feature>
<feature type="region of interest" description="Disordered" evidence="1">
    <location>
        <begin position="863"/>
        <end position="953"/>
    </location>
</feature>
<feature type="region of interest" description="Disordered" evidence="1">
    <location>
        <begin position="683"/>
        <end position="724"/>
    </location>
</feature>
<evidence type="ECO:0000313" key="3">
    <source>
        <dbReference type="Proteomes" id="UP000717696"/>
    </source>
</evidence>
<feature type="region of interest" description="Disordered" evidence="1">
    <location>
        <begin position="1"/>
        <end position="90"/>
    </location>
</feature>
<feature type="compositionally biased region" description="Basic and acidic residues" evidence="1">
    <location>
        <begin position="750"/>
        <end position="759"/>
    </location>
</feature>
<feature type="compositionally biased region" description="Acidic residues" evidence="1">
    <location>
        <begin position="933"/>
        <end position="951"/>
    </location>
</feature>
<sequence>MAVPMSSSTADPRYDYDPRSDAALSSPTSTPESTPFLSLADQSSTPLSMFEDSWTMDAGSNNPKLHAGSGGVAGGAAVGVKPTGDPSQLTPGLVRASASGPDARGAACSTDAVSAVGLPCSGDSDFSHPQNRQNRQNRHHGQNQNPDGYISHQAAVFISPTASTSSPQNSPSLIGTSVVQGRQYEVAPVSAAPASVPAPVPAPALAIDHSSARSATRNNTSASTTSTPPSASSTSASPGHAGHVGLAALAGLTLPVALDQIPEDRASSHDATSLSTSPVRLSSVQPHTTRRAQPRARPIVRTTSDSDSLAIQHPTPDINPRFGAYVGNIAQLEATAERLSMTSSIDDAIRDLHGELKRTDSRRSSILAANLRANSVDDYASNSGSVVAEHFKRNHSISSSIVSTNIAARHGGYSPGGYVMSPNHSMTGRLRSGSKNSSGRPEIDVESVLSRHGPGKASVRSVRSTKMSLAEISESEPIALTQDVLDKADSSPPLKNTGHNSRLPVELRDANMPATDVFHNMMGDDDFLQKERADMRSTELPRGHESNPDHEHQRPGTSRSDTTFQQCQDAFGDFDGVHWVPETDGDLYSPPEHEVPVHSAPVLRPVPQNMARPQSYMDPESGQQMLYYPARVPAMLNLPPKLSNKPKAAERDNRRSQVLSVMMDGNRSSRVLDLDGHRQSRALDLEGNRQSHLLESPNKSSNRQSRFLDSPTKPSQRESWLPDPLAGHRESFAALSSDELNATPTGAEIRSVHSSRDGEPVAQPEIEPEAEPLRRPQKLSDKRKSRNLPPQLRASAYFDVPSTNAPEIEVKDGSAMATLDSILDASAHAPVSAFTDHNYAGKLGNEIYGKERKRGSVAAAAALGPDSGEHHHKKRASFNWLGKRHSHASDDRDPRHSDEDDSGLGPINSDTRARENEALAPSADGRSVRSGDDEQLSGEGEEEEVTDEEEYYGPPTTLLAELQLRKQQQKERTQRQFPGGMHATLLEMDAVAETQRLRRKDRRVDLAWEDGEGKLGDNSDDEDVPLAIIAARNQGAQNVMDLDRPIGLMERREMEDNEPLSHRRARLHGQDPRALMMNNRANMMTMQANHPEAPPSAQGGPPESEEDEIEETLAERKKRLAAKDEAENPLPRARPVSSVFTTELLSQFGDLDEDKKKAEKENLAPKPAGEETLGQRRRRLQAEREAREREMSYNQLSGPEEEAQVPTMKLRMNMANVLGAHPKKEIDHRTQEERRRIEMENAAARERDAKMAAIRNQMPASLDFPNNERSGGFRGGAFNDGTGGHGPQVVIPHQPLQPHMYGGAPALQHRASAVFNSYGAPVNQMPMQMQPAQQPMYGSMVNLGTVNNMGGYNNMNNMNSMNPYGGGLAPYGGGMPMGGAPNRIEQWRQGVLP</sequence>
<feature type="compositionally biased region" description="Low complexity" evidence="1">
    <location>
        <begin position="24"/>
        <end position="39"/>
    </location>
</feature>
<feature type="compositionally biased region" description="Polar residues" evidence="1">
    <location>
        <begin position="269"/>
        <end position="287"/>
    </location>
</feature>
<feature type="compositionally biased region" description="Polar residues" evidence="1">
    <location>
        <begin position="690"/>
        <end position="718"/>
    </location>
</feature>
<feature type="compositionally biased region" description="Basic and acidic residues" evidence="1">
    <location>
        <begin position="535"/>
        <end position="554"/>
    </location>
</feature>
<accession>A0A9P9J7Y4</accession>
<dbReference type="Proteomes" id="UP000717696">
    <property type="component" value="Unassembled WGS sequence"/>
</dbReference>
<gene>
    <name evidence="2" type="ORF">B0J13DRAFT_622416</name>
</gene>
<feature type="compositionally biased region" description="Basic and acidic residues" evidence="1">
    <location>
        <begin position="887"/>
        <end position="898"/>
    </location>
</feature>
<feature type="compositionally biased region" description="Basic residues" evidence="1">
    <location>
        <begin position="870"/>
        <end position="886"/>
    </location>
</feature>
<reference evidence="2" key="1">
    <citation type="journal article" date="2021" name="Nat. Commun.">
        <title>Genetic determinants of endophytism in the Arabidopsis root mycobiome.</title>
        <authorList>
            <person name="Mesny F."/>
            <person name="Miyauchi S."/>
            <person name="Thiergart T."/>
            <person name="Pickel B."/>
            <person name="Atanasova L."/>
            <person name="Karlsson M."/>
            <person name="Huettel B."/>
            <person name="Barry K.W."/>
            <person name="Haridas S."/>
            <person name="Chen C."/>
            <person name="Bauer D."/>
            <person name="Andreopoulos W."/>
            <person name="Pangilinan J."/>
            <person name="LaButti K."/>
            <person name="Riley R."/>
            <person name="Lipzen A."/>
            <person name="Clum A."/>
            <person name="Drula E."/>
            <person name="Henrissat B."/>
            <person name="Kohler A."/>
            <person name="Grigoriev I.V."/>
            <person name="Martin F.M."/>
            <person name="Hacquard S."/>
        </authorList>
    </citation>
    <scope>NUCLEOTIDE SEQUENCE</scope>
    <source>
        <strain evidence="2">MPI-CAGE-AT-0021</strain>
    </source>
</reference>
<feature type="compositionally biased region" description="Basic and acidic residues" evidence="1">
    <location>
        <begin position="1180"/>
        <end position="1191"/>
    </location>
</feature>
<feature type="region of interest" description="Disordered" evidence="1">
    <location>
        <begin position="1088"/>
        <end position="1113"/>
    </location>
</feature>
<feature type="compositionally biased region" description="Basic and acidic residues" evidence="1">
    <location>
        <begin position="771"/>
        <end position="782"/>
    </location>
</feature>
<feature type="region of interest" description="Disordered" evidence="1">
    <location>
        <begin position="209"/>
        <end position="239"/>
    </location>
</feature>
<feature type="region of interest" description="Disordered" evidence="1">
    <location>
        <begin position="1150"/>
        <end position="1202"/>
    </location>
</feature>
<feature type="region of interest" description="Disordered" evidence="1">
    <location>
        <begin position="535"/>
        <end position="563"/>
    </location>
</feature>
<feature type="region of interest" description="Disordered" evidence="1">
    <location>
        <begin position="120"/>
        <end position="148"/>
    </location>
</feature>
<dbReference type="OrthoDB" id="5288142at2759"/>
<feature type="compositionally biased region" description="Acidic residues" evidence="1">
    <location>
        <begin position="1103"/>
        <end position="1112"/>
    </location>
</feature>
<feature type="region of interest" description="Disordered" evidence="1">
    <location>
        <begin position="428"/>
        <end position="462"/>
    </location>
</feature>
<feature type="compositionally biased region" description="Polar residues" evidence="1">
    <location>
        <begin position="1"/>
        <end position="10"/>
    </location>
</feature>
<feature type="compositionally biased region" description="Low complexity" evidence="1">
    <location>
        <begin position="212"/>
        <end position="239"/>
    </location>
</feature>
<evidence type="ECO:0000256" key="1">
    <source>
        <dbReference type="SAM" id="MobiDB-lite"/>
    </source>
</evidence>
<organism evidence="2 3">
    <name type="scientific">Dactylonectria estremocensis</name>
    <dbReference type="NCBI Taxonomy" id="1079267"/>
    <lineage>
        <taxon>Eukaryota</taxon>
        <taxon>Fungi</taxon>
        <taxon>Dikarya</taxon>
        <taxon>Ascomycota</taxon>
        <taxon>Pezizomycotina</taxon>
        <taxon>Sordariomycetes</taxon>
        <taxon>Hypocreomycetidae</taxon>
        <taxon>Hypocreales</taxon>
        <taxon>Nectriaceae</taxon>
        <taxon>Dactylonectria</taxon>
    </lineage>
</organism>
<feature type="region of interest" description="Disordered" evidence="1">
    <location>
        <begin position="638"/>
        <end position="664"/>
    </location>
</feature>